<organism evidence="9 10">
    <name type="scientific">Vombatus ursinus</name>
    <name type="common">Common wombat</name>
    <dbReference type="NCBI Taxonomy" id="29139"/>
    <lineage>
        <taxon>Eukaryota</taxon>
        <taxon>Metazoa</taxon>
        <taxon>Chordata</taxon>
        <taxon>Craniata</taxon>
        <taxon>Vertebrata</taxon>
        <taxon>Euteleostomi</taxon>
        <taxon>Mammalia</taxon>
        <taxon>Metatheria</taxon>
        <taxon>Diprotodontia</taxon>
        <taxon>Vombatidae</taxon>
        <taxon>Vombatus</taxon>
    </lineage>
</organism>
<evidence type="ECO:0000313" key="9">
    <source>
        <dbReference type="Ensembl" id="ENSVURP00010032668.1"/>
    </source>
</evidence>
<dbReference type="GO" id="GO:0004303">
    <property type="term" value="F:estradiol 17-beta-dehydrogenase [NAD(P)+] activity"/>
    <property type="evidence" value="ECO:0007669"/>
    <property type="project" value="InterPro"/>
</dbReference>
<evidence type="ECO:0000256" key="4">
    <source>
        <dbReference type="PIRNR" id="PIRNR000095"/>
    </source>
</evidence>
<dbReference type="Gene3D" id="3.40.50.720">
    <property type="entry name" value="NAD(P)-binding Rossmann-like Domain"/>
    <property type="match status" value="1"/>
</dbReference>
<dbReference type="Proteomes" id="UP000314987">
    <property type="component" value="Unassembled WGS sequence"/>
</dbReference>
<feature type="binding site" evidence="6">
    <location>
        <position position="166"/>
    </location>
    <ligand>
        <name>NADP(+)</name>
        <dbReference type="ChEBI" id="CHEBI:58349"/>
    </ligand>
</feature>
<keyword evidence="4" id="KW-0472">Membrane</keyword>
<feature type="binding site" evidence="6">
    <location>
        <position position="72"/>
    </location>
    <ligand>
        <name>NADP(+)</name>
        <dbReference type="ChEBI" id="CHEBI:58349"/>
    </ligand>
</feature>
<keyword evidence="4" id="KW-0521">NADP</keyword>
<dbReference type="Ensembl" id="ENSVURT00010037191.1">
    <property type="protein sequence ID" value="ENSVURP00010032668.1"/>
    <property type="gene ID" value="ENSVURG00010024914.1"/>
</dbReference>
<dbReference type="PIRSF" id="PIRSF000095">
    <property type="entry name" value="17beta-HSD"/>
    <property type="match status" value="1"/>
</dbReference>
<comment type="function">
    <text evidence="4">Retinol dehydrogenase with a clear preference for NADP. Converts all-trans-retinal to all-trans-retinol. May play a role in the regeneration of visual pigment at high light intensity.</text>
</comment>
<dbReference type="GO" id="GO:0007601">
    <property type="term" value="P:visual perception"/>
    <property type="evidence" value="ECO:0007669"/>
    <property type="project" value="Ensembl"/>
</dbReference>
<dbReference type="STRING" id="29139.ENSVURP00010032668"/>
<evidence type="ECO:0000256" key="1">
    <source>
        <dbReference type="ARBA" id="ARBA00006484"/>
    </source>
</evidence>
<dbReference type="OMA" id="VRTTHCL"/>
<dbReference type="SUPFAM" id="SSF51735">
    <property type="entry name" value="NAD(P)-binding Rossmann-fold domains"/>
    <property type="match status" value="1"/>
</dbReference>
<feature type="binding site" evidence="6">
    <location>
        <position position="149"/>
    </location>
    <ligand>
        <name>substrate</name>
    </ligand>
</feature>
<dbReference type="OrthoDB" id="47007at2759"/>
<dbReference type="PRINTS" id="PR00081">
    <property type="entry name" value="GDHRDH"/>
</dbReference>
<dbReference type="InterPro" id="IPR002347">
    <property type="entry name" value="SDR_fam"/>
</dbReference>
<protein>
    <recommendedName>
        <fullName evidence="4">Retinol dehydrogenase</fullName>
        <ecNumber evidence="4">1.1.1.300</ecNumber>
    </recommendedName>
</protein>
<dbReference type="PANTHER" id="PTHR43391">
    <property type="entry name" value="RETINOL DEHYDROGENASE-RELATED"/>
    <property type="match status" value="1"/>
</dbReference>
<comment type="similarity">
    <text evidence="1 4 7">Belongs to the short-chain dehydrogenases/reductases (SDR) family.</text>
</comment>
<evidence type="ECO:0000256" key="3">
    <source>
        <dbReference type="ARBA" id="ARBA00023098"/>
    </source>
</evidence>
<gene>
    <name evidence="9" type="primary">RDH8</name>
</gene>
<dbReference type="AlphaFoldDB" id="A0A4X2M8N5"/>
<keyword evidence="4" id="KW-0716">Sensory transduction</keyword>
<dbReference type="InterPro" id="IPR020904">
    <property type="entry name" value="Sc_DH/Rdtase_CS"/>
</dbReference>
<feature type="active site" description="Proton acceptor" evidence="5">
    <location>
        <position position="162"/>
    </location>
</feature>
<accession>A0A4X2M8N5</accession>
<sequence>MARAEGPERHPRTVLITGCSSGIGLHLAVKLAQDPQQRYHVIATMRDLGKKEKLEAAAGEALGQTLTVAQMDVCSEDSMSACLSNTEGRSLDVLVNNAGLGIVGPLEGLNMADIRKVFETNFFGAVQLIKAVLPSMKQRRRGHIVVVSSVMGLQGVVFNDVYSASKFALEGFCESLAVQLLQFNIFVSLVEPGPVNTDFEAKLVAQVSKADFPHTDPDTLSYFLDVYLPASKDIFQTLGQSPEDVAQAIAQVIGSAQPSLRYQTNALYTPLTALKYADPSGDLSVHTFYRLLFRCQPLFRFSLCCLRCLSGNCLRPRVTPM</sequence>
<dbReference type="EC" id="1.1.1.300" evidence="4"/>
<dbReference type="InterPro" id="IPR057326">
    <property type="entry name" value="KR_dom"/>
</dbReference>
<dbReference type="InterPro" id="IPR011348">
    <property type="entry name" value="17beta_DH"/>
</dbReference>
<evidence type="ECO:0000256" key="6">
    <source>
        <dbReference type="PIRSR" id="PIRSR000095-2"/>
    </source>
</evidence>
<evidence type="ECO:0000259" key="8">
    <source>
        <dbReference type="SMART" id="SM00822"/>
    </source>
</evidence>
<dbReference type="GO" id="GO:0006703">
    <property type="term" value="P:estrogen biosynthetic process"/>
    <property type="evidence" value="ECO:0007669"/>
    <property type="project" value="InterPro"/>
</dbReference>
<dbReference type="GO" id="GO:0016020">
    <property type="term" value="C:membrane"/>
    <property type="evidence" value="ECO:0007669"/>
    <property type="project" value="UniProtKB-SubCell"/>
</dbReference>
<dbReference type="GO" id="GO:0052650">
    <property type="term" value="F:all-trans-retinol dehydrogenase (NADP+) activity"/>
    <property type="evidence" value="ECO:0007669"/>
    <property type="project" value="UniProtKB-UniRule"/>
</dbReference>
<evidence type="ECO:0000256" key="7">
    <source>
        <dbReference type="RuleBase" id="RU000363"/>
    </source>
</evidence>
<dbReference type="SMART" id="SM00822">
    <property type="entry name" value="PKS_KR"/>
    <property type="match status" value="1"/>
</dbReference>
<keyword evidence="10" id="KW-1185">Reference proteome</keyword>
<feature type="binding site" evidence="6">
    <location>
        <begin position="18"/>
        <end position="46"/>
    </location>
    <ligand>
        <name>NADP(+)</name>
        <dbReference type="ChEBI" id="CHEBI:58349"/>
    </ligand>
</feature>
<dbReference type="PRINTS" id="PR00080">
    <property type="entry name" value="SDRFAMILY"/>
</dbReference>
<keyword evidence="3" id="KW-0443">Lipid metabolism</keyword>
<dbReference type="FunFam" id="3.40.50.720:FF:000323">
    <property type="entry name" value="Estradiol 17-beta-dehydrogenase 1"/>
    <property type="match status" value="1"/>
</dbReference>
<feature type="domain" description="Ketoreductase" evidence="8">
    <location>
        <begin position="12"/>
        <end position="193"/>
    </location>
</feature>
<reference evidence="9" key="3">
    <citation type="submission" date="2025-09" db="UniProtKB">
        <authorList>
            <consortium name="Ensembl"/>
        </authorList>
    </citation>
    <scope>IDENTIFICATION</scope>
</reference>
<dbReference type="PROSITE" id="PS00061">
    <property type="entry name" value="ADH_SHORT"/>
    <property type="match status" value="1"/>
</dbReference>
<dbReference type="GO" id="GO:0004745">
    <property type="term" value="F:all-trans-retinol dehydrogenase (NAD+) activity"/>
    <property type="evidence" value="ECO:0007669"/>
    <property type="project" value="Ensembl"/>
</dbReference>
<evidence type="ECO:0000256" key="2">
    <source>
        <dbReference type="ARBA" id="ARBA00023002"/>
    </source>
</evidence>
<proteinExistence type="inferred from homology"/>
<keyword evidence="2 4" id="KW-0560">Oxidoreductase</keyword>
<dbReference type="Pfam" id="PF00106">
    <property type="entry name" value="adh_short"/>
    <property type="match status" value="1"/>
</dbReference>
<dbReference type="RefSeq" id="XP_027713592.1">
    <property type="nucleotide sequence ID" value="XM_027857791.1"/>
</dbReference>
<evidence type="ECO:0000256" key="5">
    <source>
        <dbReference type="PIRSR" id="PIRSR000095-1"/>
    </source>
</evidence>
<reference evidence="9" key="2">
    <citation type="submission" date="2025-08" db="UniProtKB">
        <authorList>
            <consortium name="Ensembl"/>
        </authorList>
    </citation>
    <scope>IDENTIFICATION</scope>
</reference>
<name>A0A4X2M8N5_VOMUR</name>
<dbReference type="GO" id="GO:0005829">
    <property type="term" value="C:cytosol"/>
    <property type="evidence" value="ECO:0007669"/>
    <property type="project" value="TreeGrafter"/>
</dbReference>
<dbReference type="GeneID" id="114039886"/>
<comment type="subcellular location">
    <subcellularLocation>
        <location evidence="4">Membrane</location>
    </subcellularLocation>
</comment>
<dbReference type="CTD" id="50700"/>
<reference evidence="10" key="1">
    <citation type="submission" date="2018-12" db="EMBL/GenBank/DDBJ databases">
        <authorList>
            <person name="Yazar S."/>
        </authorList>
    </citation>
    <scope>NUCLEOTIDE SEQUENCE [LARGE SCALE GENOMIC DNA]</scope>
</reference>
<dbReference type="GeneTree" id="ENSGT00940000155412"/>
<dbReference type="PANTHER" id="PTHR43391:SF8">
    <property type="entry name" value="RETINOL DEHYDROGENASE 8"/>
    <property type="match status" value="1"/>
</dbReference>
<comment type="catalytic activity">
    <reaction evidence="4">
        <text>all-trans-retinol + NADP(+) = all-trans-retinal + NADPH + H(+)</text>
        <dbReference type="Rhea" id="RHEA:25033"/>
        <dbReference type="ChEBI" id="CHEBI:15378"/>
        <dbReference type="ChEBI" id="CHEBI:17336"/>
        <dbReference type="ChEBI" id="CHEBI:17898"/>
        <dbReference type="ChEBI" id="CHEBI:57783"/>
        <dbReference type="ChEBI" id="CHEBI:58349"/>
        <dbReference type="EC" id="1.1.1.300"/>
    </reaction>
</comment>
<evidence type="ECO:0000313" key="10">
    <source>
        <dbReference type="Proteomes" id="UP000314987"/>
    </source>
</evidence>
<dbReference type="InterPro" id="IPR036291">
    <property type="entry name" value="NAD(P)-bd_dom_sf"/>
</dbReference>